<dbReference type="OrthoDB" id="18783at2759"/>
<dbReference type="EMBL" id="KE346360">
    <property type="protein sequence ID" value="KJE88800.1"/>
    <property type="molecule type" value="Genomic_DNA"/>
</dbReference>
<feature type="signal peptide" evidence="1">
    <location>
        <begin position="1"/>
        <end position="24"/>
    </location>
</feature>
<dbReference type="AlphaFoldDB" id="A0A0D2WH08"/>
<evidence type="ECO:0008006" key="4">
    <source>
        <dbReference type="Google" id="ProtNLM"/>
    </source>
</evidence>
<dbReference type="Proteomes" id="UP000008743">
    <property type="component" value="Unassembled WGS sequence"/>
</dbReference>
<organism evidence="2 3">
    <name type="scientific">Capsaspora owczarzaki (strain ATCC 30864)</name>
    <dbReference type="NCBI Taxonomy" id="595528"/>
    <lineage>
        <taxon>Eukaryota</taxon>
        <taxon>Filasterea</taxon>
        <taxon>Capsaspora</taxon>
    </lineage>
</organism>
<evidence type="ECO:0000256" key="1">
    <source>
        <dbReference type="SAM" id="SignalP"/>
    </source>
</evidence>
<reference evidence="3" key="1">
    <citation type="submission" date="2011-02" db="EMBL/GenBank/DDBJ databases">
        <title>The Genome Sequence of Capsaspora owczarzaki ATCC 30864.</title>
        <authorList>
            <person name="Russ C."/>
            <person name="Cuomo C."/>
            <person name="Burger G."/>
            <person name="Gray M.W."/>
            <person name="Holland P.W.H."/>
            <person name="King N."/>
            <person name="Lang F.B.F."/>
            <person name="Roger A.J."/>
            <person name="Ruiz-Trillo I."/>
            <person name="Young S.K."/>
            <person name="Zeng Q."/>
            <person name="Gargeya S."/>
            <person name="Alvarado L."/>
            <person name="Berlin A."/>
            <person name="Chapman S.B."/>
            <person name="Chen Z."/>
            <person name="Freedman E."/>
            <person name="Gellesch M."/>
            <person name="Goldberg J."/>
            <person name="Griggs A."/>
            <person name="Gujja S."/>
            <person name="Heilman E."/>
            <person name="Heiman D."/>
            <person name="Howarth C."/>
            <person name="Mehta T."/>
            <person name="Neiman D."/>
            <person name="Pearson M."/>
            <person name="Roberts A."/>
            <person name="Saif S."/>
            <person name="Shea T."/>
            <person name="Shenoy N."/>
            <person name="Sisk P."/>
            <person name="Stolte C."/>
            <person name="Sykes S."/>
            <person name="White J."/>
            <person name="Yandava C."/>
            <person name="Haas B."/>
            <person name="Nusbaum C."/>
            <person name="Birren B."/>
        </authorList>
    </citation>
    <scope>NUCLEOTIDE SEQUENCE</scope>
    <source>
        <strain evidence="3">ATCC 30864</strain>
    </source>
</reference>
<evidence type="ECO:0000313" key="2">
    <source>
        <dbReference type="EMBL" id="KJE88800.1"/>
    </source>
</evidence>
<dbReference type="eggNOG" id="ENOG502S3BJ">
    <property type="taxonomic scope" value="Eukaryota"/>
</dbReference>
<sequence>MGAAGLNWPTAGLLLLLVLGGALAQSSSATPITTTTTTTDAQNVDVSPLGASITFQVHSANDVREWPQLIRKGTDMFKIDGHHTPPHVCATQQSVVSRGLDPRGCLLLVHDPPSRLYPYFSSYDVVDFLNDPAIRPLLTQPDRTITLYTDWKFDSDNYPFVNPAVVDSLRNEFIANLSRTITTNQLNMKLLTEGYGGLAATYCPSAADITNQASCYNTDVNCQQYAVLNCEANPIPFDPVNKNVDSLCPTKFGKFINSTWPWVYWEPTDQPSIFKVLDAYVSCGVEHDATFRIAINSDPLHYEVFAASRSGKAWNAHLAAQPSISASRLLTAPLASNANVPDLVAVFSVGTADTGLVHRYQVTRSTTVFGAVAPAPVLGLAGATALSTPIAAAGISAQASGPSQQPVAIVLDAVGNYVVYVYSSADLGSLALLGNGSFSPYVPLKASLDVTVLNASQTSITILHTFVPSAPLSSGPCPAYLALWEISLASPSAPVALGTPTCVSSAALTITKASVAAAEQVLPYLVYPCTTTDAYAGFATFSTDKNTIHGAPICINLVKMTVQICLPLPGATSLQCHGLSSAPLGAAPQLDVGTAPSVAMQFVNGTAMLLEVHQDGFCTNCDWHNKRAYPQLCDVVQESYSGVLAANYGRYSAFVAQVASATASNPGQALISACHASITHAAFDQGSSPSVAMYAHADGSGLAMAEVHVGFPTGAVDYNGCGFPTEYDGLVLDAFALTAMRGGANTDDDDDDDDASLENAAAVDQFYAKMSSNLGVLPVDKPAEPLPTASECEICLQSMQDLYDVQIHDYVEIQASIDDVVKTCPESRVIIGGTLWMCQNIVLLYGDELAVEGLQVAFSPLNCNKTGVCSSQSSALTSPPPLAAHASALRNMVLALHSIRDSSTIQQRLDLFKASPAMAELALNAVTSSPAAESDRFPGRVLRSWMFKQGLAAAFGVL</sequence>
<protein>
    <recommendedName>
        <fullName evidence="4">Saposin B-type domain-containing protein</fullName>
    </recommendedName>
</protein>
<proteinExistence type="predicted"/>
<dbReference type="RefSeq" id="XP_004365254.1">
    <property type="nucleotide sequence ID" value="XM_004365197.2"/>
</dbReference>
<keyword evidence="1" id="KW-0732">Signal</keyword>
<gene>
    <name evidence="2" type="ORF">CAOG_000383</name>
</gene>
<dbReference type="InParanoid" id="A0A0D2WH08"/>
<evidence type="ECO:0000313" key="3">
    <source>
        <dbReference type="Proteomes" id="UP000008743"/>
    </source>
</evidence>
<keyword evidence="3" id="KW-1185">Reference proteome</keyword>
<name>A0A0D2WH08_CAPO3</name>
<accession>A0A0D2WH08</accession>
<feature type="chain" id="PRO_5002266370" description="Saposin B-type domain-containing protein" evidence="1">
    <location>
        <begin position="25"/>
        <end position="958"/>
    </location>
</feature>